<dbReference type="GO" id="GO:0044550">
    <property type="term" value="P:secondary metabolite biosynthetic process"/>
    <property type="evidence" value="ECO:0007669"/>
    <property type="project" value="UniProtKB-ARBA"/>
</dbReference>
<comment type="similarity">
    <text evidence="2">Belongs to the cytochrome P450 family.</text>
</comment>
<keyword evidence="5" id="KW-0560">Oxidoreductase</keyword>
<evidence type="ECO:0000256" key="3">
    <source>
        <dbReference type="ARBA" id="ARBA00022617"/>
    </source>
</evidence>
<comment type="cofactor">
    <cofactor evidence="1">
        <name>heme</name>
        <dbReference type="ChEBI" id="CHEBI:30413"/>
    </cofactor>
</comment>
<keyword evidence="3" id="KW-0349">Heme</keyword>
<evidence type="ECO:0000313" key="8">
    <source>
        <dbReference type="EMBL" id="KAJ9684012.1"/>
    </source>
</evidence>
<dbReference type="InterPro" id="IPR002401">
    <property type="entry name" value="Cyt_P450_E_grp-I"/>
</dbReference>
<evidence type="ECO:0000256" key="4">
    <source>
        <dbReference type="ARBA" id="ARBA00022723"/>
    </source>
</evidence>
<reference evidence="8 9" key="1">
    <citation type="journal article" date="2023" name="BMC Biotechnol.">
        <title>Vitis rotundifolia cv Carlos genome sequencing.</title>
        <authorList>
            <person name="Huff M."/>
            <person name="Hulse-Kemp A."/>
            <person name="Scheffler B."/>
            <person name="Youngblood R."/>
            <person name="Simpson S."/>
            <person name="Babiker E."/>
            <person name="Staton M."/>
        </authorList>
    </citation>
    <scope>NUCLEOTIDE SEQUENCE [LARGE SCALE GENOMIC DNA]</scope>
    <source>
        <tissue evidence="8">Leaf</tissue>
    </source>
</reference>
<dbReference type="GO" id="GO:0016705">
    <property type="term" value="F:oxidoreductase activity, acting on paired donors, with incorporation or reduction of molecular oxygen"/>
    <property type="evidence" value="ECO:0007669"/>
    <property type="project" value="InterPro"/>
</dbReference>
<dbReference type="Proteomes" id="UP001168098">
    <property type="component" value="Unassembled WGS sequence"/>
</dbReference>
<keyword evidence="4" id="KW-0479">Metal-binding</keyword>
<gene>
    <name evidence="8" type="ORF">PVL29_016486</name>
</gene>
<dbReference type="GO" id="GO:0004497">
    <property type="term" value="F:monooxygenase activity"/>
    <property type="evidence" value="ECO:0007669"/>
    <property type="project" value="UniProtKB-KW"/>
</dbReference>
<dbReference type="AlphaFoldDB" id="A0AA38Z8J5"/>
<dbReference type="GO" id="GO:0020037">
    <property type="term" value="F:heme binding"/>
    <property type="evidence" value="ECO:0007669"/>
    <property type="project" value="InterPro"/>
</dbReference>
<proteinExistence type="inferred from homology"/>
<evidence type="ECO:0000256" key="7">
    <source>
        <dbReference type="ARBA" id="ARBA00023033"/>
    </source>
</evidence>
<dbReference type="SUPFAM" id="SSF48264">
    <property type="entry name" value="Cytochrome P450"/>
    <property type="match status" value="1"/>
</dbReference>
<dbReference type="EMBL" id="JARBHA010000013">
    <property type="protein sequence ID" value="KAJ9684012.1"/>
    <property type="molecule type" value="Genomic_DNA"/>
</dbReference>
<dbReference type="InterPro" id="IPR036396">
    <property type="entry name" value="Cyt_P450_sf"/>
</dbReference>
<dbReference type="GO" id="GO:0005506">
    <property type="term" value="F:iron ion binding"/>
    <property type="evidence" value="ECO:0007669"/>
    <property type="project" value="InterPro"/>
</dbReference>
<evidence type="ECO:0000313" key="9">
    <source>
        <dbReference type="Proteomes" id="UP001168098"/>
    </source>
</evidence>
<dbReference type="PANTHER" id="PTHR47944">
    <property type="entry name" value="CYTOCHROME P450 98A9"/>
    <property type="match status" value="1"/>
</dbReference>
<evidence type="ECO:0000256" key="5">
    <source>
        <dbReference type="ARBA" id="ARBA00023002"/>
    </source>
</evidence>
<comment type="caution">
    <text evidence="8">The sequence shown here is derived from an EMBL/GenBank/DDBJ whole genome shotgun (WGS) entry which is preliminary data.</text>
</comment>
<name>A0AA38Z8J5_VITRO</name>
<evidence type="ECO:0000256" key="6">
    <source>
        <dbReference type="ARBA" id="ARBA00023004"/>
    </source>
</evidence>
<dbReference type="Gene3D" id="1.10.630.10">
    <property type="entry name" value="Cytochrome P450"/>
    <property type="match status" value="1"/>
</dbReference>
<keyword evidence="9" id="KW-1185">Reference proteome</keyword>
<organism evidence="8 9">
    <name type="scientific">Vitis rotundifolia</name>
    <name type="common">Muscadine grape</name>
    <dbReference type="NCBI Taxonomy" id="103349"/>
    <lineage>
        <taxon>Eukaryota</taxon>
        <taxon>Viridiplantae</taxon>
        <taxon>Streptophyta</taxon>
        <taxon>Embryophyta</taxon>
        <taxon>Tracheophyta</taxon>
        <taxon>Spermatophyta</taxon>
        <taxon>Magnoliopsida</taxon>
        <taxon>eudicotyledons</taxon>
        <taxon>Gunneridae</taxon>
        <taxon>Pentapetalae</taxon>
        <taxon>rosids</taxon>
        <taxon>Vitales</taxon>
        <taxon>Vitaceae</taxon>
        <taxon>Viteae</taxon>
        <taxon>Vitis</taxon>
    </lineage>
</organism>
<evidence type="ECO:0000256" key="2">
    <source>
        <dbReference type="ARBA" id="ARBA00010617"/>
    </source>
</evidence>
<keyword evidence="7" id="KW-0503">Monooxygenase</keyword>
<protein>
    <submittedName>
        <fullName evidence="8">Uncharacterized protein</fullName>
    </submittedName>
</protein>
<dbReference type="Pfam" id="PF00067">
    <property type="entry name" value="p450"/>
    <property type="match status" value="1"/>
</dbReference>
<dbReference type="PANTHER" id="PTHR47944:SF4">
    <property type="entry name" value="OS09G0441700 PROTEIN"/>
    <property type="match status" value="1"/>
</dbReference>
<keyword evidence="6" id="KW-0408">Iron</keyword>
<accession>A0AA38Z8J5</accession>
<dbReference type="InterPro" id="IPR001128">
    <property type="entry name" value="Cyt_P450"/>
</dbReference>
<sequence>MWLLQKRIEEADNLVRFIYNQCKSSTTTDNFMDSSVVNVRNAVRQYTGNIVTKMMFSRSYFGEGRKGGGHGLEEEEHVNSLFTSLAYLHAFSPSDYLSCLRVFDLDGHQKMVKEALSIINKHHDPIVDERMIQWRNGEKREVEDILEVFITIRDSKGEPLLSELMIEIVDNPAQAAEWAMAEMINQPEIMQKAVEEIDRVVGKERLVQESDIMQEALRFHPMAPFNVPHLSMADAVVASYFIPKGSHVLLSRVGLGRNPIKVQTRAAYE</sequence>
<evidence type="ECO:0000256" key="1">
    <source>
        <dbReference type="ARBA" id="ARBA00001971"/>
    </source>
</evidence>
<dbReference type="PRINTS" id="PR00463">
    <property type="entry name" value="EP450I"/>
</dbReference>